<evidence type="ECO:0000256" key="9">
    <source>
        <dbReference type="ARBA" id="ARBA00023136"/>
    </source>
</evidence>
<evidence type="ECO:0000256" key="7">
    <source>
        <dbReference type="ARBA" id="ARBA00022967"/>
    </source>
</evidence>
<evidence type="ECO:0000256" key="5">
    <source>
        <dbReference type="ARBA" id="ARBA00022840"/>
    </source>
</evidence>
<keyword evidence="8 10" id="KW-1133">Transmembrane helix</keyword>
<evidence type="ECO:0000313" key="13">
    <source>
        <dbReference type="Proteomes" id="UP001153076"/>
    </source>
</evidence>
<evidence type="ECO:0000256" key="1">
    <source>
        <dbReference type="ARBA" id="ARBA00004127"/>
    </source>
</evidence>
<evidence type="ECO:0000256" key="3">
    <source>
        <dbReference type="ARBA" id="ARBA00022692"/>
    </source>
</evidence>
<proteinExistence type="predicted"/>
<protein>
    <recommendedName>
        <fullName evidence="11">Cation-transporting P-type ATPase N-terminal domain-containing protein</fullName>
    </recommendedName>
</protein>
<dbReference type="SMART" id="SM00831">
    <property type="entry name" value="Cation_ATPase_N"/>
    <property type="match status" value="1"/>
</dbReference>
<dbReference type="Gene3D" id="2.70.150.10">
    <property type="entry name" value="Calcium-transporting ATPase, cytoplasmic transduction domain A"/>
    <property type="match status" value="1"/>
</dbReference>
<reference evidence="12" key="1">
    <citation type="submission" date="2022-04" db="EMBL/GenBank/DDBJ databases">
        <title>Carnegiea gigantea Genome sequencing and assembly v2.</title>
        <authorList>
            <person name="Copetti D."/>
            <person name="Sanderson M.J."/>
            <person name="Burquez A."/>
            <person name="Wojciechowski M.F."/>
        </authorList>
    </citation>
    <scope>NUCLEOTIDE SEQUENCE</scope>
    <source>
        <strain evidence="12">SGP5-SGP5p</strain>
        <tissue evidence="12">Aerial part</tissue>
    </source>
</reference>
<dbReference type="FunFam" id="1.20.1110.10:FF:000065">
    <property type="entry name" value="Sarcoplasmic/endoplasmic reticulum calcium ATPase 1"/>
    <property type="match status" value="1"/>
</dbReference>
<comment type="caution">
    <text evidence="12">The sequence shown here is derived from an EMBL/GenBank/DDBJ whole genome shotgun (WGS) entry which is preliminary data.</text>
</comment>
<evidence type="ECO:0000256" key="10">
    <source>
        <dbReference type="SAM" id="Phobius"/>
    </source>
</evidence>
<dbReference type="GO" id="GO:0005524">
    <property type="term" value="F:ATP binding"/>
    <property type="evidence" value="ECO:0007669"/>
    <property type="project" value="UniProtKB-KW"/>
</dbReference>
<keyword evidence="2" id="KW-0597">Phosphoprotein</keyword>
<accession>A0A9Q1K6V8</accession>
<dbReference type="GO" id="GO:0012505">
    <property type="term" value="C:endomembrane system"/>
    <property type="evidence" value="ECO:0007669"/>
    <property type="project" value="UniProtKB-SubCell"/>
</dbReference>
<dbReference type="Gene3D" id="1.20.1110.10">
    <property type="entry name" value="Calcium-transporting ATPase, transmembrane domain"/>
    <property type="match status" value="1"/>
</dbReference>
<feature type="transmembrane region" description="Helical" evidence="10">
    <location>
        <begin position="89"/>
        <end position="107"/>
    </location>
</feature>
<dbReference type="InterPro" id="IPR004014">
    <property type="entry name" value="ATPase_P-typ_cation-transptr_N"/>
</dbReference>
<dbReference type="FunFam" id="2.70.150.10:FF:000160">
    <property type="entry name" value="Sarcoplasmic/endoplasmic reticulum calcium ATPase 1"/>
    <property type="match status" value="1"/>
</dbReference>
<dbReference type="Pfam" id="PF00122">
    <property type="entry name" value="E1-E2_ATPase"/>
    <property type="match status" value="1"/>
</dbReference>
<gene>
    <name evidence="12" type="ORF">Cgig2_004541</name>
</gene>
<comment type="subcellular location">
    <subcellularLocation>
        <location evidence="1">Endomembrane system</location>
        <topology evidence="1">Multi-pass membrane protein</topology>
    </subcellularLocation>
</comment>
<dbReference type="GO" id="GO:0070588">
    <property type="term" value="P:calcium ion transmembrane transport"/>
    <property type="evidence" value="ECO:0007669"/>
    <property type="project" value="UniProtKB-ARBA"/>
</dbReference>
<dbReference type="GO" id="GO:0046873">
    <property type="term" value="F:metal ion transmembrane transporter activity"/>
    <property type="evidence" value="ECO:0007669"/>
    <property type="project" value="UniProtKB-ARBA"/>
</dbReference>
<dbReference type="Proteomes" id="UP001153076">
    <property type="component" value="Unassembled WGS sequence"/>
</dbReference>
<feature type="domain" description="Cation-transporting P-type ATPase N-terminal" evidence="11">
    <location>
        <begin position="32"/>
        <end position="106"/>
    </location>
</feature>
<feature type="transmembrane region" description="Helical" evidence="10">
    <location>
        <begin position="285"/>
        <end position="309"/>
    </location>
</feature>
<name>A0A9Q1K6V8_9CARY</name>
<dbReference type="Gene3D" id="3.40.1110.10">
    <property type="entry name" value="Calcium-transporting ATPase, cytoplasmic domain N"/>
    <property type="match status" value="1"/>
</dbReference>
<keyword evidence="3 10" id="KW-0812">Transmembrane</keyword>
<dbReference type="EMBL" id="JAKOGI010000254">
    <property type="protein sequence ID" value="KAJ8438431.1"/>
    <property type="molecule type" value="Genomic_DNA"/>
</dbReference>
<evidence type="ECO:0000256" key="4">
    <source>
        <dbReference type="ARBA" id="ARBA00022741"/>
    </source>
</evidence>
<keyword evidence="7" id="KW-1278">Translocase</keyword>
<dbReference type="InterPro" id="IPR023298">
    <property type="entry name" value="ATPase_P-typ_TM_dom_sf"/>
</dbReference>
<dbReference type="SUPFAM" id="SSF81653">
    <property type="entry name" value="Calcium ATPase, transduction domain A"/>
    <property type="match status" value="1"/>
</dbReference>
<dbReference type="Pfam" id="PF00690">
    <property type="entry name" value="Cation_ATPase_N"/>
    <property type="match status" value="1"/>
</dbReference>
<sequence length="481" mass="52916">MPLAILTTLAITGERMQQRSFLLEPLDADVFPTWARNDHEWEKHFEVSRQVGLSSEEVEKRGKIYGYNELDSHKGPSFWRLILDQFNDTLVLIFLVAAFVSFVLAVIDGDETGDNVMKFADPLLMPELEFGIVGVWQENNTEKALEALQEIQSELAVVNSVMASGFQTYWLRSLFLEIVEVKAGDKVPADMCTLELISSTLRVEQGSLTGQSEAVSKTNKSVPIDADIQGKKCMLFAGTTVVIGPCICLVTQTAMQTELGKVHSQIHIASRVEDDTPLKKELNEFGVALTTMIQVICAVVWAINVKYFLSWEYVDGWPRNFKFSFEKCTYYFEIAVALAVATIPKGLPAVMTTCLALGTHNRAEKNALVRKLPSVETLGCTIVICSGKTGTLTTSQMAVAKFVAVGDALHILRSFKVDGTTYDPFDGEIHETNQMDANLLMIGKISAVCNDASTAHSESEYIASGMPIEAALKVAAENGMK</sequence>
<feature type="transmembrane region" description="Helical" evidence="10">
    <location>
        <begin position="329"/>
        <end position="357"/>
    </location>
</feature>
<dbReference type="AlphaFoldDB" id="A0A9Q1K6V8"/>
<keyword evidence="4" id="KW-0547">Nucleotide-binding</keyword>
<dbReference type="InterPro" id="IPR023214">
    <property type="entry name" value="HAD_sf"/>
</dbReference>
<evidence type="ECO:0000259" key="11">
    <source>
        <dbReference type="SMART" id="SM00831"/>
    </source>
</evidence>
<dbReference type="InterPro" id="IPR059000">
    <property type="entry name" value="ATPase_P-type_domA"/>
</dbReference>
<dbReference type="OrthoDB" id="3352408at2759"/>
<keyword evidence="6" id="KW-0460">Magnesium</keyword>
<organism evidence="12 13">
    <name type="scientific">Carnegiea gigantea</name>
    <dbReference type="NCBI Taxonomy" id="171969"/>
    <lineage>
        <taxon>Eukaryota</taxon>
        <taxon>Viridiplantae</taxon>
        <taxon>Streptophyta</taxon>
        <taxon>Embryophyta</taxon>
        <taxon>Tracheophyta</taxon>
        <taxon>Spermatophyta</taxon>
        <taxon>Magnoliopsida</taxon>
        <taxon>eudicotyledons</taxon>
        <taxon>Gunneridae</taxon>
        <taxon>Pentapetalae</taxon>
        <taxon>Caryophyllales</taxon>
        <taxon>Cactineae</taxon>
        <taxon>Cactaceae</taxon>
        <taxon>Cactoideae</taxon>
        <taxon>Echinocereeae</taxon>
        <taxon>Carnegiea</taxon>
    </lineage>
</organism>
<dbReference type="InterPro" id="IPR008250">
    <property type="entry name" value="ATPase_P-typ_transduc_dom_A_sf"/>
</dbReference>
<keyword evidence="5" id="KW-0067">ATP-binding</keyword>
<dbReference type="SUPFAM" id="SSF81665">
    <property type="entry name" value="Calcium ATPase, transmembrane domain M"/>
    <property type="match status" value="1"/>
</dbReference>
<dbReference type="Gene3D" id="3.40.50.1000">
    <property type="entry name" value="HAD superfamily/HAD-like"/>
    <property type="match status" value="1"/>
</dbReference>
<evidence type="ECO:0000256" key="6">
    <source>
        <dbReference type="ARBA" id="ARBA00022842"/>
    </source>
</evidence>
<dbReference type="SUPFAM" id="SSF81660">
    <property type="entry name" value="Metal cation-transporting ATPase, ATP-binding domain N"/>
    <property type="match status" value="1"/>
</dbReference>
<evidence type="ECO:0000256" key="8">
    <source>
        <dbReference type="ARBA" id="ARBA00022989"/>
    </source>
</evidence>
<dbReference type="InterPro" id="IPR023299">
    <property type="entry name" value="ATPase_P-typ_cyto_dom_N"/>
</dbReference>
<evidence type="ECO:0000313" key="12">
    <source>
        <dbReference type="EMBL" id="KAJ8438431.1"/>
    </source>
</evidence>
<dbReference type="PANTHER" id="PTHR42861">
    <property type="entry name" value="CALCIUM-TRANSPORTING ATPASE"/>
    <property type="match status" value="1"/>
</dbReference>
<keyword evidence="13" id="KW-1185">Reference proteome</keyword>
<evidence type="ECO:0000256" key="2">
    <source>
        <dbReference type="ARBA" id="ARBA00022553"/>
    </source>
</evidence>
<dbReference type="PRINTS" id="PR00119">
    <property type="entry name" value="CATATPASE"/>
</dbReference>
<keyword evidence="9 10" id="KW-0472">Membrane</keyword>